<dbReference type="AlphaFoldDB" id="A0AA41QJQ2"/>
<sequence length="262" mass="28607">MTDYLTQLDAWKAHRLERLKAADGWLNVIGRYWLENGTMTVGSAADNDLVLSAGPAHVGTVTQDDEGVTFAPADGGAPVRLKLDKHHPPRFHSGSLLLEVTTLNGEHALRVRDTESKAPAEFPGIPYFPADPKWRVVADWELLDKPITMTVDTVLGIPTEVTVTHKAVFQHDGQTYELIATHGSAASPQFVIKDPTSRTDTYPASRFLFGEDVTDKTIVLDFNKAINPPCAFTEHAVCPLPPPENVLPFAITAGEKRVANGH</sequence>
<reference evidence="1" key="1">
    <citation type="submission" date="2022-03" db="EMBL/GenBank/DDBJ databases">
        <title>The complete genome sequence of a Methyloterrigena soli.</title>
        <authorList>
            <person name="Zi Z."/>
        </authorList>
    </citation>
    <scope>NUCLEOTIDE SEQUENCE</scope>
    <source>
        <strain evidence="1">M48</strain>
    </source>
</reference>
<protein>
    <submittedName>
        <fullName evidence="1">DUF1684 domain-containing protein</fullName>
    </submittedName>
</protein>
<dbReference type="PANTHER" id="PTHR41913">
    <property type="entry name" value="DUF1684 DOMAIN-CONTAINING PROTEIN"/>
    <property type="match status" value="1"/>
</dbReference>
<dbReference type="InterPro" id="IPR012467">
    <property type="entry name" value="DUF1684"/>
</dbReference>
<organism evidence="1 2">
    <name type="scientific">Paradevosia shaoguanensis</name>
    <dbReference type="NCBI Taxonomy" id="1335043"/>
    <lineage>
        <taxon>Bacteria</taxon>
        <taxon>Pseudomonadati</taxon>
        <taxon>Pseudomonadota</taxon>
        <taxon>Alphaproteobacteria</taxon>
        <taxon>Hyphomicrobiales</taxon>
        <taxon>Devosiaceae</taxon>
        <taxon>Paradevosia</taxon>
    </lineage>
</organism>
<name>A0AA41QJQ2_9HYPH</name>
<dbReference type="PANTHER" id="PTHR41913:SF1">
    <property type="entry name" value="DUF1684 DOMAIN-CONTAINING PROTEIN"/>
    <property type="match status" value="1"/>
</dbReference>
<gene>
    <name evidence="1" type="ORF">ML536_03105</name>
</gene>
<comment type="caution">
    <text evidence="1">The sequence shown here is derived from an EMBL/GenBank/DDBJ whole genome shotgun (WGS) entry which is preliminary data.</text>
</comment>
<evidence type="ECO:0000313" key="1">
    <source>
        <dbReference type="EMBL" id="MCI0125810.1"/>
    </source>
</evidence>
<dbReference type="EMBL" id="JALAZD010000001">
    <property type="protein sequence ID" value="MCI0125810.1"/>
    <property type="molecule type" value="Genomic_DNA"/>
</dbReference>
<evidence type="ECO:0000313" key="2">
    <source>
        <dbReference type="Proteomes" id="UP001156140"/>
    </source>
</evidence>
<proteinExistence type="predicted"/>
<dbReference type="Pfam" id="PF07920">
    <property type="entry name" value="DUF1684"/>
    <property type="match status" value="1"/>
</dbReference>
<dbReference type="Proteomes" id="UP001156140">
    <property type="component" value="Unassembled WGS sequence"/>
</dbReference>
<dbReference type="RefSeq" id="WP_281734926.1">
    <property type="nucleotide sequence ID" value="NZ_JAKETQ010000001.1"/>
</dbReference>
<accession>A0AA41QJQ2</accession>
<keyword evidence="2" id="KW-1185">Reference proteome</keyword>